<proteinExistence type="predicted"/>
<organism evidence="2 3">
    <name type="scientific">Cladonia borealis</name>
    <dbReference type="NCBI Taxonomy" id="184061"/>
    <lineage>
        <taxon>Eukaryota</taxon>
        <taxon>Fungi</taxon>
        <taxon>Dikarya</taxon>
        <taxon>Ascomycota</taxon>
        <taxon>Pezizomycotina</taxon>
        <taxon>Lecanoromycetes</taxon>
        <taxon>OSLEUM clade</taxon>
        <taxon>Lecanoromycetidae</taxon>
        <taxon>Lecanorales</taxon>
        <taxon>Lecanorineae</taxon>
        <taxon>Cladoniaceae</taxon>
        <taxon>Cladonia</taxon>
    </lineage>
</organism>
<feature type="transmembrane region" description="Helical" evidence="1">
    <location>
        <begin position="490"/>
        <end position="514"/>
    </location>
</feature>
<feature type="transmembrane region" description="Helical" evidence="1">
    <location>
        <begin position="62"/>
        <end position="82"/>
    </location>
</feature>
<dbReference type="Proteomes" id="UP001166286">
    <property type="component" value="Unassembled WGS sequence"/>
</dbReference>
<feature type="transmembrane region" description="Helical" evidence="1">
    <location>
        <begin position="94"/>
        <end position="115"/>
    </location>
</feature>
<dbReference type="AlphaFoldDB" id="A0AA39QRP7"/>
<dbReference type="EMBL" id="JAFEKC020000022">
    <property type="protein sequence ID" value="KAK0507962.1"/>
    <property type="molecule type" value="Genomic_DNA"/>
</dbReference>
<keyword evidence="1" id="KW-0812">Transmembrane</keyword>
<evidence type="ECO:0000256" key="1">
    <source>
        <dbReference type="SAM" id="Phobius"/>
    </source>
</evidence>
<gene>
    <name evidence="2" type="ORF">JMJ35_009851</name>
</gene>
<protein>
    <submittedName>
        <fullName evidence="2">Uncharacterized protein</fullName>
    </submittedName>
</protein>
<reference evidence="2" key="1">
    <citation type="submission" date="2023-03" db="EMBL/GenBank/DDBJ databases">
        <title>Complete genome of Cladonia borealis.</title>
        <authorList>
            <person name="Park H."/>
        </authorList>
    </citation>
    <scope>NUCLEOTIDE SEQUENCE</scope>
    <source>
        <strain evidence="2">ANT050790</strain>
    </source>
</reference>
<name>A0AA39QRP7_9LECA</name>
<sequence>MDIEMSGVPARHPYERLSSSAFRESVPEESAVLGLPGEPRASHETAETFYYTSKIRIPFKKLSRWAATVLFTGLIALTLGIFEKKGNFTSHKKIAFNTIITGLILGWGLNLFEACKESARDGRWRILAEEPHTKREADLILGIENLLNVIALGWESSRTRFRCAVWGLQILVAAISLTYSVDDGKDYNDTYNRIGTVTAANLTTYFSGNHAVAFEDYQALAYSWGLNTKSQPCEEYEDIAQVYRSRNNPRYFCRRTAGKQEFAYRFREYNVNDVERIYPYFTHRLITASSGVCLEYTALSNSTVYDKMDGNQLSTNFTYSNSTYTSTISIPISSEGWSATVYLYPGPDLPQLTEVNSCGDRCLWIWAHRTSIPGNNASIFFQCPIKISEVSNATTDLHDIPDSVARTAAASIALSGRWTGTLKNQIWKQYQYMAWNTPWETHGLGDDQAGANMAEFALGSLATMVEVNPTIQISGHVPYLGSRLNVYHHWGPVLAVLIVIPFAHFVLSVATVFYTKKVVVADDSFISIARLLNDTERHTQGEGQATEETAHKSDGVVYGPLSMADGNYVLSIGENVKCLRQWKGRRHPHGNYLRLIEKVAF</sequence>
<evidence type="ECO:0000313" key="3">
    <source>
        <dbReference type="Proteomes" id="UP001166286"/>
    </source>
</evidence>
<evidence type="ECO:0000313" key="2">
    <source>
        <dbReference type="EMBL" id="KAK0507962.1"/>
    </source>
</evidence>
<keyword evidence="1" id="KW-1133">Transmembrane helix</keyword>
<keyword evidence="3" id="KW-1185">Reference proteome</keyword>
<keyword evidence="1" id="KW-0472">Membrane</keyword>
<accession>A0AA39QRP7</accession>
<comment type="caution">
    <text evidence="2">The sequence shown here is derived from an EMBL/GenBank/DDBJ whole genome shotgun (WGS) entry which is preliminary data.</text>
</comment>